<dbReference type="InterPro" id="IPR036390">
    <property type="entry name" value="WH_DNA-bd_sf"/>
</dbReference>
<dbReference type="InterPro" id="IPR000182">
    <property type="entry name" value="GNAT_dom"/>
</dbReference>
<comment type="caution">
    <text evidence="4">The sequence shown here is derived from an EMBL/GenBank/DDBJ whole genome shotgun (WGS) entry which is preliminary data.</text>
</comment>
<dbReference type="SUPFAM" id="SSF46785">
    <property type="entry name" value="Winged helix' DNA-binding domain"/>
    <property type="match status" value="1"/>
</dbReference>
<dbReference type="PANTHER" id="PTHR13947">
    <property type="entry name" value="GNAT FAMILY N-ACETYLTRANSFERASE"/>
    <property type="match status" value="1"/>
</dbReference>
<dbReference type="Pfam" id="PF00583">
    <property type="entry name" value="Acetyltransf_1"/>
    <property type="match status" value="1"/>
</dbReference>
<feature type="domain" description="N-acetyltransferase" evidence="3">
    <location>
        <begin position="163"/>
        <end position="333"/>
    </location>
</feature>
<dbReference type="GO" id="GO:0008080">
    <property type="term" value="F:N-acetyltransferase activity"/>
    <property type="evidence" value="ECO:0007669"/>
    <property type="project" value="InterPro"/>
</dbReference>
<dbReference type="Proteomes" id="UP000565262">
    <property type="component" value="Unassembled WGS sequence"/>
</dbReference>
<accession>A0A839IX28</accession>
<evidence type="ECO:0000256" key="1">
    <source>
        <dbReference type="ARBA" id="ARBA00022679"/>
    </source>
</evidence>
<gene>
    <name evidence="4" type="ORF">H4O21_20575</name>
</gene>
<dbReference type="InterPro" id="IPR016181">
    <property type="entry name" value="Acyl_CoA_acyltransferase"/>
</dbReference>
<evidence type="ECO:0000313" key="5">
    <source>
        <dbReference type="Proteomes" id="UP000565262"/>
    </source>
</evidence>
<dbReference type="InterPro" id="IPR000835">
    <property type="entry name" value="HTH_MarR-typ"/>
</dbReference>
<dbReference type="Pfam" id="PF12802">
    <property type="entry name" value="MarR_2"/>
    <property type="match status" value="1"/>
</dbReference>
<dbReference type="SMART" id="SM00347">
    <property type="entry name" value="HTH_MARR"/>
    <property type="match status" value="1"/>
</dbReference>
<organism evidence="4 5">
    <name type="scientific">Oceanospirillum sediminis</name>
    <dbReference type="NCBI Taxonomy" id="2760088"/>
    <lineage>
        <taxon>Bacteria</taxon>
        <taxon>Pseudomonadati</taxon>
        <taxon>Pseudomonadota</taxon>
        <taxon>Gammaproteobacteria</taxon>
        <taxon>Oceanospirillales</taxon>
        <taxon>Oceanospirillaceae</taxon>
        <taxon>Oceanospirillum</taxon>
    </lineage>
</organism>
<dbReference type="GO" id="GO:0003700">
    <property type="term" value="F:DNA-binding transcription factor activity"/>
    <property type="evidence" value="ECO:0007669"/>
    <property type="project" value="InterPro"/>
</dbReference>
<dbReference type="SUPFAM" id="SSF55729">
    <property type="entry name" value="Acyl-CoA N-acyltransferases (Nat)"/>
    <property type="match status" value="1"/>
</dbReference>
<protein>
    <submittedName>
        <fullName evidence="4">Bifunctional helix-turn-helix transcriptional regulator/GNAT family N-acetyltransferase</fullName>
    </submittedName>
</protein>
<proteinExistence type="predicted"/>
<evidence type="ECO:0000313" key="4">
    <source>
        <dbReference type="EMBL" id="MBB1489009.1"/>
    </source>
</evidence>
<dbReference type="PROSITE" id="PS51186">
    <property type="entry name" value="GNAT"/>
    <property type="match status" value="1"/>
</dbReference>
<dbReference type="Gene3D" id="3.40.630.30">
    <property type="match status" value="1"/>
</dbReference>
<dbReference type="InterPro" id="IPR050769">
    <property type="entry name" value="NAT_camello-type"/>
</dbReference>
<feature type="domain" description="HTH marR-type" evidence="2">
    <location>
        <begin position="6"/>
        <end position="143"/>
    </location>
</feature>
<dbReference type="PANTHER" id="PTHR13947:SF37">
    <property type="entry name" value="LD18367P"/>
    <property type="match status" value="1"/>
</dbReference>
<keyword evidence="5" id="KW-1185">Reference proteome</keyword>
<evidence type="ECO:0000259" key="2">
    <source>
        <dbReference type="PROSITE" id="PS50995"/>
    </source>
</evidence>
<reference evidence="4 5" key="1">
    <citation type="submission" date="2020-08" db="EMBL/GenBank/DDBJ databases">
        <title>Oceanospirillum sp. nov. isolated from marine sediment.</title>
        <authorList>
            <person name="Ji X."/>
        </authorList>
    </citation>
    <scope>NUCLEOTIDE SEQUENCE [LARGE SCALE GENOMIC DNA]</scope>
    <source>
        <strain evidence="4 5">D5</strain>
    </source>
</reference>
<dbReference type="EMBL" id="JACJFM010000041">
    <property type="protein sequence ID" value="MBB1489009.1"/>
    <property type="molecule type" value="Genomic_DNA"/>
</dbReference>
<evidence type="ECO:0000259" key="3">
    <source>
        <dbReference type="PROSITE" id="PS51186"/>
    </source>
</evidence>
<name>A0A839IX28_9GAMM</name>
<dbReference type="PROSITE" id="PS50995">
    <property type="entry name" value="HTH_MARR_2"/>
    <property type="match status" value="1"/>
</dbReference>
<dbReference type="Gene3D" id="1.10.10.10">
    <property type="entry name" value="Winged helix-like DNA-binding domain superfamily/Winged helix DNA-binding domain"/>
    <property type="match status" value="1"/>
</dbReference>
<dbReference type="InterPro" id="IPR036388">
    <property type="entry name" value="WH-like_DNA-bd_sf"/>
</dbReference>
<dbReference type="CDD" id="cd04301">
    <property type="entry name" value="NAT_SF"/>
    <property type="match status" value="1"/>
</dbReference>
<keyword evidence="1 4" id="KW-0808">Transferase</keyword>
<dbReference type="AlphaFoldDB" id="A0A839IX28"/>
<sequence length="333" mass="38059">MQKFGSLSLGSRLKRLSDRLMQDVTQIYQARGLALNPSFFPLFNLLLQNGALSVTEAAEMLGVSHPAVSKVARKMMDEGWLNKKADPSDERRQQMYLTDQSNCLLEEIQPVWHEIKSYLDELMDRQEDHFLRSLNDFERRIDQEGFVSSVLERLNMRSRVAEVRIAGWQPELKRHFQRLNQNWLDRYFDGELTELDKQALGNPESYYLAKGGYIWFAGLNDRNVLNQSNPESSPAEDSVIVGTVALARHSAELFEISKMGVAADIQGMGIGRQLLLVALDKARELGAKEVYLESATKLERAIRLYRNMGFVEIPHPDGKSVYPRSDIYMTLTL</sequence>